<accession>S6ANH9</accession>
<evidence type="ECO:0000256" key="8">
    <source>
        <dbReference type="ARBA" id="ARBA00023136"/>
    </source>
</evidence>
<evidence type="ECO:0000313" key="13">
    <source>
        <dbReference type="EMBL" id="BAN36424.1"/>
    </source>
</evidence>
<dbReference type="GO" id="GO:0015031">
    <property type="term" value="P:protein transport"/>
    <property type="evidence" value="ECO:0007669"/>
    <property type="project" value="UniProtKB-KW"/>
</dbReference>
<dbReference type="SUPFAM" id="SSF89392">
    <property type="entry name" value="Prokaryotic lipoproteins and lipoprotein localization factors"/>
    <property type="match status" value="1"/>
</dbReference>
<keyword evidence="6" id="KW-0732">Signal</keyword>
<keyword evidence="10" id="KW-0143">Chaperone</keyword>
<evidence type="ECO:0000256" key="1">
    <source>
        <dbReference type="ARBA" id="ARBA00004459"/>
    </source>
</evidence>
<keyword evidence="8" id="KW-0472">Membrane</keyword>
<evidence type="ECO:0000256" key="3">
    <source>
        <dbReference type="ARBA" id="ARBA00011245"/>
    </source>
</evidence>
<comment type="subcellular location">
    <subcellularLocation>
        <location evidence="1">Cell outer membrane</location>
        <topology evidence="1">Lipid-anchor</topology>
    </subcellularLocation>
</comment>
<dbReference type="GO" id="GO:0009279">
    <property type="term" value="C:cell outer membrane"/>
    <property type="evidence" value="ECO:0007669"/>
    <property type="project" value="UniProtKB-SubCell"/>
</dbReference>
<keyword evidence="12 13" id="KW-0449">Lipoprotein</keyword>
<dbReference type="EMBL" id="AP013066">
    <property type="protein sequence ID" value="BAN36424.1"/>
    <property type="molecule type" value="Genomic_DNA"/>
</dbReference>
<keyword evidence="9" id="KW-0564">Palmitate</keyword>
<organism evidence="13 14">
    <name type="scientific">Sulfuricella denitrificans (strain DSM 22764 / NBRC 105220 / skB26)</name>
    <dbReference type="NCBI Taxonomy" id="1163617"/>
    <lineage>
        <taxon>Bacteria</taxon>
        <taxon>Pseudomonadati</taxon>
        <taxon>Pseudomonadota</taxon>
        <taxon>Betaproteobacteria</taxon>
        <taxon>Nitrosomonadales</taxon>
        <taxon>Sulfuricellaceae</taxon>
        <taxon>Sulfuricella</taxon>
    </lineage>
</organism>
<evidence type="ECO:0000256" key="10">
    <source>
        <dbReference type="ARBA" id="ARBA00023186"/>
    </source>
</evidence>
<dbReference type="AlphaFoldDB" id="S6ANH9"/>
<evidence type="ECO:0000256" key="2">
    <source>
        <dbReference type="ARBA" id="ARBA00009696"/>
    </source>
</evidence>
<evidence type="ECO:0000256" key="11">
    <source>
        <dbReference type="ARBA" id="ARBA00023237"/>
    </source>
</evidence>
<keyword evidence="11" id="KW-0998">Cell outer membrane</keyword>
<evidence type="ECO:0000256" key="7">
    <source>
        <dbReference type="ARBA" id="ARBA00022927"/>
    </source>
</evidence>
<evidence type="ECO:0000256" key="12">
    <source>
        <dbReference type="ARBA" id="ARBA00023288"/>
    </source>
</evidence>
<name>S6ANH9_SULDS</name>
<evidence type="ECO:0000256" key="9">
    <source>
        <dbReference type="ARBA" id="ARBA00023139"/>
    </source>
</evidence>
<dbReference type="STRING" id="1163617.SCD_n02624"/>
<evidence type="ECO:0000256" key="6">
    <source>
        <dbReference type="ARBA" id="ARBA00022729"/>
    </source>
</evidence>
<proteinExistence type="inferred from homology"/>
<protein>
    <recommendedName>
        <fullName evidence="4">Outer-membrane lipoprotein LolB</fullName>
    </recommendedName>
</protein>
<dbReference type="InterPro" id="IPR029046">
    <property type="entry name" value="LolA/LolB/LppX"/>
</dbReference>
<sequence>MLLWGCAALPVPPLELESAARPQSSSGAEGLFRLSGRIAVSHNGESFSGSLRWSHAAEEDEIFILSPLGQGVARIVNNSAGASLETADGQSYRAADVESLTEEVLGWRLPARGLQYWVMGRSAPDSVAESELDDKRQLRALRQDGWRVDYLGYRMVQGTLLPAKLEVALDERLRVRLVIDDWVLP</sequence>
<dbReference type="NCBIfam" id="TIGR00548">
    <property type="entry name" value="lolB"/>
    <property type="match status" value="1"/>
</dbReference>
<evidence type="ECO:0000313" key="14">
    <source>
        <dbReference type="Proteomes" id="UP000015559"/>
    </source>
</evidence>
<comment type="subunit">
    <text evidence="3">Monomer.</text>
</comment>
<dbReference type="CDD" id="cd16326">
    <property type="entry name" value="LolB"/>
    <property type="match status" value="1"/>
</dbReference>
<dbReference type="eggNOG" id="COG3017">
    <property type="taxonomic scope" value="Bacteria"/>
</dbReference>
<keyword evidence="14" id="KW-1185">Reference proteome</keyword>
<evidence type="ECO:0000256" key="5">
    <source>
        <dbReference type="ARBA" id="ARBA00022448"/>
    </source>
</evidence>
<dbReference type="Pfam" id="PF03550">
    <property type="entry name" value="LolB"/>
    <property type="match status" value="1"/>
</dbReference>
<keyword evidence="5" id="KW-0813">Transport</keyword>
<dbReference type="InterPro" id="IPR004565">
    <property type="entry name" value="OM_lipoprot_LolB"/>
</dbReference>
<evidence type="ECO:0000256" key="4">
    <source>
        <dbReference type="ARBA" id="ARBA00016202"/>
    </source>
</evidence>
<dbReference type="Gene3D" id="2.50.20.10">
    <property type="entry name" value="Lipoprotein localisation LolA/LolB/LppX"/>
    <property type="match status" value="1"/>
</dbReference>
<reference evidence="13 14" key="1">
    <citation type="journal article" date="2012" name="Appl. Environ. Microbiol.">
        <title>Draft genome sequence of a psychrotolerant sulfur-oxidizing bacterium, Sulfuricella denitrificans skB26, and proteomic insights into cold adaptation.</title>
        <authorList>
            <person name="Watanabe T."/>
            <person name="Kojima H."/>
            <person name="Fukui M."/>
        </authorList>
    </citation>
    <scope>NUCLEOTIDE SEQUENCE [LARGE SCALE GENOMIC DNA]</scope>
    <source>
        <strain evidence="14">skB26</strain>
    </source>
</reference>
<comment type="similarity">
    <text evidence="2">Belongs to the LolB family.</text>
</comment>
<dbReference type="KEGG" id="sdr:SCD_n02624"/>
<keyword evidence="7" id="KW-0653">Protein transport</keyword>
<gene>
    <name evidence="13" type="ORF">SCD_n02624</name>
</gene>
<dbReference type="Proteomes" id="UP000015559">
    <property type="component" value="Chromosome"/>
</dbReference>
<dbReference type="HOGENOM" id="CLU_092816_2_1_4"/>